<name>A0AAI8YDQ2_9PEZI</name>
<gene>
    <name evidence="1" type="ORF">KHLLAP_LOCUS1529</name>
</gene>
<evidence type="ECO:0000313" key="2">
    <source>
        <dbReference type="Proteomes" id="UP001295740"/>
    </source>
</evidence>
<dbReference type="AlphaFoldDB" id="A0AAI8YDQ2"/>
<dbReference type="Proteomes" id="UP001295740">
    <property type="component" value="Unassembled WGS sequence"/>
</dbReference>
<proteinExistence type="predicted"/>
<sequence>MAPQTPAGSTTSGPTTSPQDLVRMVQQLQTRIQQLESSNQQLEAQVMAAPVTGNSGYKLPPPASYNGKDGNVQGFLTQAKAYLRFYIRQINTEPDKVLCMAGFLKGDALE</sequence>
<organism evidence="1 2">
    <name type="scientific">Anthostomella pinea</name>
    <dbReference type="NCBI Taxonomy" id="933095"/>
    <lineage>
        <taxon>Eukaryota</taxon>
        <taxon>Fungi</taxon>
        <taxon>Dikarya</taxon>
        <taxon>Ascomycota</taxon>
        <taxon>Pezizomycotina</taxon>
        <taxon>Sordariomycetes</taxon>
        <taxon>Xylariomycetidae</taxon>
        <taxon>Xylariales</taxon>
        <taxon>Xylariaceae</taxon>
        <taxon>Anthostomella</taxon>
    </lineage>
</organism>
<evidence type="ECO:0000313" key="1">
    <source>
        <dbReference type="EMBL" id="CAJ2501061.1"/>
    </source>
</evidence>
<dbReference type="CDD" id="cd14686">
    <property type="entry name" value="bZIP"/>
    <property type="match status" value="1"/>
</dbReference>
<keyword evidence="2" id="KW-1185">Reference proteome</keyword>
<comment type="caution">
    <text evidence="1">The sequence shown here is derived from an EMBL/GenBank/DDBJ whole genome shotgun (WGS) entry which is preliminary data.</text>
</comment>
<accession>A0AAI8YDQ2</accession>
<dbReference type="EMBL" id="CAUWAG010000003">
    <property type="protein sequence ID" value="CAJ2501061.1"/>
    <property type="molecule type" value="Genomic_DNA"/>
</dbReference>
<protein>
    <submittedName>
        <fullName evidence="1">Uu.00g039140.m01.CDS01</fullName>
    </submittedName>
</protein>
<reference evidence="1" key="1">
    <citation type="submission" date="2023-10" db="EMBL/GenBank/DDBJ databases">
        <authorList>
            <person name="Hackl T."/>
        </authorList>
    </citation>
    <scope>NUCLEOTIDE SEQUENCE</scope>
</reference>